<reference evidence="2" key="1">
    <citation type="journal article" date="2017" name="Int. J. Antimicrob. Agents">
        <title>Hyicin 4244, the first sactibiotic described in staphylococci, exhibits an anti- staphylococcal biofilm activity.</title>
        <authorList>
            <person name="Duarte A.F.S."/>
            <person name="Ceotto-Vigoder H."/>
            <person name="Barrias E.S."/>
            <person name="Souto-Padron T.C.B.S."/>
            <person name="Nes I.F."/>
            <person name="Bastos M.D.C.F."/>
        </authorList>
    </citation>
    <scope>NUCLEOTIDE SEQUENCE</scope>
    <source>
        <strain evidence="2">4244</strain>
    </source>
</reference>
<sequence>MKLHKYLKYIVLAESNKYNLKSICKLLISVLILLMFELYLILNSGIEITIIKHAHFKLIISLTSFVLALSFWSSFRNSNVHSMFKPLPVNIKKLYLSMVVYIFLEVGLKRMIFLWILPIFLYIQLGISLTTTIMLIVSYVLTILLTFSCVIVFFETTDLLKKIIFTFLLLLVSLSPMLFSFIFIIIMIVLINVYFDGIKLLENKSVNKFLKKNEKVSLLKIEIEKWISDKSNWINSLIAVIFIAIITFNINSIENIDPNINYFLIMIIILAMSPVYLLFSTDKNYQRLYVYLPINKIKIFLIKFFICMFLMLTILTISLVILSLIKHNLDSRIVNIYIIMFICAFFRLKFDQKFPILNWSSKQDIWKNPKKYVSLIILIPYVYLALTYSIWITLPFVIVIFILSKVKSNRSDYFVFLY</sequence>
<feature type="transmembrane region" description="Helical" evidence="1">
    <location>
        <begin position="300"/>
        <end position="325"/>
    </location>
</feature>
<feature type="transmembrane region" description="Helical" evidence="1">
    <location>
        <begin position="20"/>
        <end position="42"/>
    </location>
</feature>
<feature type="transmembrane region" description="Helical" evidence="1">
    <location>
        <begin position="54"/>
        <end position="75"/>
    </location>
</feature>
<keyword evidence="1" id="KW-0812">Transmembrane</keyword>
<protein>
    <submittedName>
        <fullName evidence="2">HycD</fullName>
    </submittedName>
</protein>
<feature type="transmembrane region" description="Helical" evidence="1">
    <location>
        <begin position="133"/>
        <end position="154"/>
    </location>
</feature>
<gene>
    <name evidence="2" type="primary">hycD</name>
</gene>
<dbReference type="EMBL" id="KY887472">
    <property type="protein sequence ID" value="ASL69766.1"/>
    <property type="molecule type" value="Genomic_DNA"/>
</dbReference>
<proteinExistence type="predicted"/>
<evidence type="ECO:0000313" key="2">
    <source>
        <dbReference type="EMBL" id="ASL69766.1"/>
    </source>
</evidence>
<keyword evidence="1" id="KW-0472">Membrane</keyword>
<evidence type="ECO:0000256" key="1">
    <source>
        <dbReference type="SAM" id="Phobius"/>
    </source>
</evidence>
<feature type="transmembrane region" description="Helical" evidence="1">
    <location>
        <begin position="166"/>
        <end position="195"/>
    </location>
</feature>
<keyword evidence="1" id="KW-1133">Transmembrane helix</keyword>
<dbReference type="AlphaFoldDB" id="A0A221C8T3"/>
<feature type="transmembrane region" description="Helical" evidence="1">
    <location>
        <begin position="331"/>
        <end position="350"/>
    </location>
</feature>
<feature type="transmembrane region" description="Helical" evidence="1">
    <location>
        <begin position="371"/>
        <end position="404"/>
    </location>
</feature>
<feature type="transmembrane region" description="Helical" evidence="1">
    <location>
        <begin position="233"/>
        <end position="253"/>
    </location>
</feature>
<feature type="transmembrane region" description="Helical" evidence="1">
    <location>
        <begin position="95"/>
        <end position="121"/>
    </location>
</feature>
<organism evidence="2">
    <name type="scientific">Staphylococcus hyicus</name>
    <dbReference type="NCBI Taxonomy" id="1284"/>
    <lineage>
        <taxon>Bacteria</taxon>
        <taxon>Bacillati</taxon>
        <taxon>Bacillota</taxon>
        <taxon>Bacilli</taxon>
        <taxon>Bacillales</taxon>
        <taxon>Staphylococcaceae</taxon>
        <taxon>Staphylococcus</taxon>
    </lineage>
</organism>
<accession>A0A221C8T3</accession>
<feature type="transmembrane region" description="Helical" evidence="1">
    <location>
        <begin position="259"/>
        <end position="279"/>
    </location>
</feature>
<name>A0A221C8T3_STAHY</name>